<dbReference type="EMBL" id="JASJOS010000020">
    <property type="protein sequence ID" value="MDJ1485426.1"/>
    <property type="molecule type" value="Genomic_DNA"/>
</dbReference>
<evidence type="ECO:0000313" key="5">
    <source>
        <dbReference type="EMBL" id="MDJ1485426.1"/>
    </source>
</evidence>
<dbReference type="SUPFAM" id="SSF51395">
    <property type="entry name" value="FMN-linked oxidoreductases"/>
    <property type="match status" value="1"/>
</dbReference>
<dbReference type="GO" id="GO:0010181">
    <property type="term" value="F:FMN binding"/>
    <property type="evidence" value="ECO:0007669"/>
    <property type="project" value="InterPro"/>
</dbReference>
<comment type="similarity">
    <text evidence="2">Belongs to the NADH:flavin oxidoreductase/NADH oxidase family.</text>
</comment>
<dbReference type="Pfam" id="PF00724">
    <property type="entry name" value="Oxidored_FMN"/>
    <property type="match status" value="1"/>
</dbReference>
<name>A0AAE3QY80_9BACT</name>
<dbReference type="Proteomes" id="UP001241110">
    <property type="component" value="Unassembled WGS sequence"/>
</dbReference>
<proteinExistence type="inferred from homology"/>
<dbReference type="InterPro" id="IPR013785">
    <property type="entry name" value="Aldolase_TIM"/>
</dbReference>
<accession>A0AAE3QY80</accession>
<protein>
    <submittedName>
        <fullName evidence="5">Alkene reductase</fullName>
    </submittedName>
</protein>
<dbReference type="InterPro" id="IPR045247">
    <property type="entry name" value="Oye-like"/>
</dbReference>
<evidence type="ECO:0000256" key="1">
    <source>
        <dbReference type="ARBA" id="ARBA00001917"/>
    </source>
</evidence>
<dbReference type="PANTHER" id="PTHR22893">
    <property type="entry name" value="NADH OXIDOREDUCTASE-RELATED"/>
    <property type="match status" value="1"/>
</dbReference>
<dbReference type="GO" id="GO:0005829">
    <property type="term" value="C:cytosol"/>
    <property type="evidence" value="ECO:0007669"/>
    <property type="project" value="UniProtKB-ARBA"/>
</dbReference>
<dbReference type="Gene3D" id="3.20.20.70">
    <property type="entry name" value="Aldolase class I"/>
    <property type="match status" value="1"/>
</dbReference>
<evidence type="ECO:0000256" key="2">
    <source>
        <dbReference type="ARBA" id="ARBA00005979"/>
    </source>
</evidence>
<feature type="domain" description="NADH:flavin oxidoreductase/NADH oxidase N-terminal" evidence="4">
    <location>
        <begin position="9"/>
        <end position="339"/>
    </location>
</feature>
<dbReference type="CDD" id="cd02933">
    <property type="entry name" value="OYE_like_FMN"/>
    <property type="match status" value="1"/>
</dbReference>
<reference evidence="5" key="1">
    <citation type="submission" date="2023-05" db="EMBL/GenBank/DDBJ databases">
        <authorList>
            <person name="Zhang X."/>
        </authorList>
    </citation>
    <scope>NUCLEOTIDE SEQUENCE</scope>
    <source>
        <strain evidence="5">YF14B1</strain>
    </source>
</reference>
<dbReference type="RefSeq" id="WP_313987976.1">
    <property type="nucleotide sequence ID" value="NZ_JASJOS010000020.1"/>
</dbReference>
<organism evidence="5 6">
    <name type="scientific">Xanthocytophaga flava</name>
    <dbReference type="NCBI Taxonomy" id="3048013"/>
    <lineage>
        <taxon>Bacteria</taxon>
        <taxon>Pseudomonadati</taxon>
        <taxon>Bacteroidota</taxon>
        <taxon>Cytophagia</taxon>
        <taxon>Cytophagales</taxon>
        <taxon>Rhodocytophagaceae</taxon>
        <taxon>Xanthocytophaga</taxon>
    </lineage>
</organism>
<dbReference type="AlphaFoldDB" id="A0AAE3QY80"/>
<dbReference type="InterPro" id="IPR001155">
    <property type="entry name" value="OxRdtase_FMN_N"/>
</dbReference>
<evidence type="ECO:0000259" key="4">
    <source>
        <dbReference type="Pfam" id="PF00724"/>
    </source>
</evidence>
<evidence type="ECO:0000313" key="6">
    <source>
        <dbReference type="Proteomes" id="UP001241110"/>
    </source>
</evidence>
<dbReference type="PANTHER" id="PTHR22893:SF91">
    <property type="entry name" value="NADPH DEHYDROGENASE 2-RELATED"/>
    <property type="match status" value="1"/>
</dbReference>
<comment type="cofactor">
    <cofactor evidence="1">
        <name>FMN</name>
        <dbReference type="ChEBI" id="CHEBI:58210"/>
    </cofactor>
</comment>
<gene>
    <name evidence="5" type="ORF">QNI16_33355</name>
</gene>
<dbReference type="FunFam" id="3.20.20.70:FF:000059">
    <property type="entry name" value="N-ethylmaleimide reductase, FMN-linked"/>
    <property type="match status" value="1"/>
</dbReference>
<evidence type="ECO:0000256" key="3">
    <source>
        <dbReference type="ARBA" id="ARBA00023002"/>
    </source>
</evidence>
<keyword evidence="3" id="KW-0560">Oxidoreductase</keyword>
<sequence length="368" mass="40522">MTSLRMQHLFEPISFHGITLSNRIVMAPMTRSRAIDSIPNDLMATYYTQRVSAGLIITEGVSPSPNGLGYARIPGIYTDEQIEGWKKTTQSVHQQNGKIFIQFMHVGRIAHPANMPEKSKILAPSAIAAQGQMWTDTQGMQPFPVPIAMSQSEVAETIQEFAQAAENAIRAGFDGVELHGANGYLLEQFLNPYTNTRNDSYGGSIENRCRFVLEVTQAAISRVGKDKVSVRISPFSTFNDMPAYSETVATYDYLSQELNKLNIAYLHVVEYAARATEQGQKLSKTIRSNFKGTLVLNGGYTGTKAEEAIATKQADLVSFGTSFIANPDLPYRLQHGIPLAQPDSNTFYTADEKGYTDYPVSEASAYTA</sequence>
<comment type="caution">
    <text evidence="5">The sequence shown here is derived from an EMBL/GenBank/DDBJ whole genome shotgun (WGS) entry which is preliminary data.</text>
</comment>
<dbReference type="GO" id="GO:0016628">
    <property type="term" value="F:oxidoreductase activity, acting on the CH-CH group of donors, NAD or NADP as acceptor"/>
    <property type="evidence" value="ECO:0007669"/>
    <property type="project" value="UniProtKB-ARBA"/>
</dbReference>